<comment type="caution">
    <text evidence="2">The sequence shown here is derived from an EMBL/GenBank/DDBJ whole genome shotgun (WGS) entry which is preliminary data.</text>
</comment>
<dbReference type="Proteomes" id="UP000821837">
    <property type="component" value="Chromosome 8"/>
</dbReference>
<evidence type="ECO:0000313" key="3">
    <source>
        <dbReference type="Proteomes" id="UP000821837"/>
    </source>
</evidence>
<feature type="region of interest" description="Disordered" evidence="1">
    <location>
        <begin position="118"/>
        <end position="149"/>
    </location>
</feature>
<organism evidence="2 3">
    <name type="scientific">Rhipicephalus sanguineus</name>
    <name type="common">Brown dog tick</name>
    <name type="synonym">Ixodes sanguineus</name>
    <dbReference type="NCBI Taxonomy" id="34632"/>
    <lineage>
        <taxon>Eukaryota</taxon>
        <taxon>Metazoa</taxon>
        <taxon>Ecdysozoa</taxon>
        <taxon>Arthropoda</taxon>
        <taxon>Chelicerata</taxon>
        <taxon>Arachnida</taxon>
        <taxon>Acari</taxon>
        <taxon>Parasitiformes</taxon>
        <taxon>Ixodida</taxon>
        <taxon>Ixodoidea</taxon>
        <taxon>Ixodidae</taxon>
        <taxon>Rhipicephalinae</taxon>
        <taxon>Rhipicephalus</taxon>
        <taxon>Rhipicephalus</taxon>
    </lineage>
</organism>
<evidence type="ECO:0000256" key="1">
    <source>
        <dbReference type="SAM" id="MobiDB-lite"/>
    </source>
</evidence>
<gene>
    <name evidence="2" type="ORF">HPB52_004111</name>
</gene>
<evidence type="ECO:0000313" key="2">
    <source>
        <dbReference type="EMBL" id="KAH7938994.1"/>
    </source>
</evidence>
<reference evidence="2" key="2">
    <citation type="submission" date="2021-09" db="EMBL/GenBank/DDBJ databases">
        <authorList>
            <person name="Jia N."/>
            <person name="Wang J."/>
            <person name="Shi W."/>
            <person name="Du L."/>
            <person name="Sun Y."/>
            <person name="Zhan W."/>
            <person name="Jiang J."/>
            <person name="Wang Q."/>
            <person name="Zhang B."/>
            <person name="Ji P."/>
            <person name="Sakyi L.B."/>
            <person name="Cui X."/>
            <person name="Yuan T."/>
            <person name="Jiang B."/>
            <person name="Yang W."/>
            <person name="Lam T.T.-Y."/>
            <person name="Chang Q."/>
            <person name="Ding S."/>
            <person name="Wang X."/>
            <person name="Zhu J."/>
            <person name="Ruan X."/>
            <person name="Zhao L."/>
            <person name="Wei J."/>
            <person name="Que T."/>
            <person name="Du C."/>
            <person name="Cheng J."/>
            <person name="Dai P."/>
            <person name="Han X."/>
            <person name="Huang E."/>
            <person name="Gao Y."/>
            <person name="Liu J."/>
            <person name="Shao H."/>
            <person name="Ye R."/>
            <person name="Li L."/>
            <person name="Wei W."/>
            <person name="Wang X."/>
            <person name="Wang C."/>
            <person name="Huo Q."/>
            <person name="Li W."/>
            <person name="Guo W."/>
            <person name="Chen H."/>
            <person name="Chen S."/>
            <person name="Zhou L."/>
            <person name="Zhou L."/>
            <person name="Ni X."/>
            <person name="Tian J."/>
            <person name="Zhou Y."/>
            <person name="Sheng Y."/>
            <person name="Liu T."/>
            <person name="Pan Y."/>
            <person name="Xia L."/>
            <person name="Li J."/>
            <person name="Zhao F."/>
            <person name="Cao W."/>
        </authorList>
    </citation>
    <scope>NUCLEOTIDE SEQUENCE</scope>
    <source>
        <strain evidence="2">Rsan-2018</strain>
        <tissue evidence="2">Larvae</tissue>
    </source>
</reference>
<dbReference type="EMBL" id="JABSTV010001254">
    <property type="protein sequence ID" value="KAH7938994.1"/>
    <property type="molecule type" value="Genomic_DNA"/>
</dbReference>
<dbReference type="VEuPathDB" id="VectorBase:RSAN_047461"/>
<accession>A0A9D4SNQ3</accession>
<protein>
    <submittedName>
        <fullName evidence="2">Uncharacterized protein</fullName>
    </submittedName>
</protein>
<name>A0A9D4SNQ3_RHISA</name>
<reference evidence="2" key="1">
    <citation type="journal article" date="2020" name="Cell">
        <title>Large-Scale Comparative Analyses of Tick Genomes Elucidate Their Genetic Diversity and Vector Capacities.</title>
        <authorList>
            <consortium name="Tick Genome and Microbiome Consortium (TIGMIC)"/>
            <person name="Jia N."/>
            <person name="Wang J."/>
            <person name="Shi W."/>
            <person name="Du L."/>
            <person name="Sun Y."/>
            <person name="Zhan W."/>
            <person name="Jiang J.F."/>
            <person name="Wang Q."/>
            <person name="Zhang B."/>
            <person name="Ji P."/>
            <person name="Bell-Sakyi L."/>
            <person name="Cui X.M."/>
            <person name="Yuan T.T."/>
            <person name="Jiang B.G."/>
            <person name="Yang W.F."/>
            <person name="Lam T.T."/>
            <person name="Chang Q.C."/>
            <person name="Ding S.J."/>
            <person name="Wang X.J."/>
            <person name="Zhu J.G."/>
            <person name="Ruan X.D."/>
            <person name="Zhao L."/>
            <person name="Wei J.T."/>
            <person name="Ye R.Z."/>
            <person name="Que T.C."/>
            <person name="Du C.H."/>
            <person name="Zhou Y.H."/>
            <person name="Cheng J.X."/>
            <person name="Dai P.F."/>
            <person name="Guo W.B."/>
            <person name="Han X.H."/>
            <person name="Huang E.J."/>
            <person name="Li L.F."/>
            <person name="Wei W."/>
            <person name="Gao Y.C."/>
            <person name="Liu J.Z."/>
            <person name="Shao H.Z."/>
            <person name="Wang X."/>
            <person name="Wang C.C."/>
            <person name="Yang T.C."/>
            <person name="Huo Q.B."/>
            <person name="Li W."/>
            <person name="Chen H.Y."/>
            <person name="Chen S.E."/>
            <person name="Zhou L.G."/>
            <person name="Ni X.B."/>
            <person name="Tian J.H."/>
            <person name="Sheng Y."/>
            <person name="Liu T."/>
            <person name="Pan Y.S."/>
            <person name="Xia L.Y."/>
            <person name="Li J."/>
            <person name="Zhao F."/>
            <person name="Cao W.C."/>
        </authorList>
    </citation>
    <scope>NUCLEOTIDE SEQUENCE</scope>
    <source>
        <strain evidence="2">Rsan-2018</strain>
    </source>
</reference>
<sequence>MKGEEEQAELERQLEAEYQKTIQLRLQLAQVNDARGSAASDHGRQVHVEMLAPVVTGTQPALEEHMATINVLADPPEQLPQMSQQSSAHDHLPWSEKALFNKHWHVEPSLLNLPGDVPSIQKTSTLDSPLNAPGVPEGAPPELLDDAES</sequence>
<dbReference type="AlphaFoldDB" id="A0A9D4SNQ3"/>
<proteinExistence type="predicted"/>
<keyword evidence="3" id="KW-1185">Reference proteome</keyword>